<dbReference type="AlphaFoldDB" id="A0AA35KKI5"/>
<reference evidence="2" key="1">
    <citation type="submission" date="2022-12" db="EMBL/GenBank/DDBJ databases">
        <authorList>
            <person name="Alioto T."/>
            <person name="Alioto T."/>
            <person name="Gomez Garrido J."/>
        </authorList>
    </citation>
    <scope>NUCLEOTIDE SEQUENCE</scope>
</reference>
<feature type="region of interest" description="Disordered" evidence="1">
    <location>
        <begin position="61"/>
        <end position="160"/>
    </location>
</feature>
<dbReference type="EMBL" id="OX395132">
    <property type="protein sequence ID" value="CAI5779942.1"/>
    <property type="molecule type" value="Genomic_DNA"/>
</dbReference>
<sequence>MFRGMRLPRKKALYTKNPERGEQTKQTEKTVAVRFPFWKGLSLAVPPLKVMGREHDLHIFPRTPRNNQRVSFLPGKRQPLSARLRELSNRLPPPPPSLHPCQERRVSQKQHPPKRARLLPRSCGGRGGRNMFVPEPLRRWVGQPDGGNDAATKRPRRSSP</sequence>
<evidence type="ECO:0000256" key="1">
    <source>
        <dbReference type="SAM" id="MobiDB-lite"/>
    </source>
</evidence>
<gene>
    <name evidence="2" type="ORF">PODLI_1B019790</name>
</gene>
<evidence type="ECO:0000313" key="2">
    <source>
        <dbReference type="EMBL" id="CAI5779942.1"/>
    </source>
</evidence>
<feature type="compositionally biased region" description="Basic residues" evidence="1">
    <location>
        <begin position="1"/>
        <end position="13"/>
    </location>
</feature>
<feature type="compositionally biased region" description="Basic and acidic residues" evidence="1">
    <location>
        <begin position="17"/>
        <end position="27"/>
    </location>
</feature>
<evidence type="ECO:0000313" key="3">
    <source>
        <dbReference type="Proteomes" id="UP001178461"/>
    </source>
</evidence>
<organism evidence="2 3">
    <name type="scientific">Podarcis lilfordi</name>
    <name type="common">Lilford's wall lizard</name>
    <dbReference type="NCBI Taxonomy" id="74358"/>
    <lineage>
        <taxon>Eukaryota</taxon>
        <taxon>Metazoa</taxon>
        <taxon>Chordata</taxon>
        <taxon>Craniata</taxon>
        <taxon>Vertebrata</taxon>
        <taxon>Euteleostomi</taxon>
        <taxon>Lepidosauria</taxon>
        <taxon>Squamata</taxon>
        <taxon>Bifurcata</taxon>
        <taxon>Unidentata</taxon>
        <taxon>Episquamata</taxon>
        <taxon>Laterata</taxon>
        <taxon>Lacertibaenia</taxon>
        <taxon>Lacertidae</taxon>
        <taxon>Podarcis</taxon>
    </lineage>
</organism>
<keyword evidence="3" id="KW-1185">Reference proteome</keyword>
<accession>A0AA35KKI5</accession>
<proteinExistence type="predicted"/>
<protein>
    <submittedName>
        <fullName evidence="2">Uncharacterized protein</fullName>
    </submittedName>
</protein>
<feature type="compositionally biased region" description="Basic residues" evidence="1">
    <location>
        <begin position="107"/>
        <end position="118"/>
    </location>
</feature>
<feature type="region of interest" description="Disordered" evidence="1">
    <location>
        <begin position="1"/>
        <end position="27"/>
    </location>
</feature>
<name>A0AA35KKI5_9SAUR</name>
<dbReference type="Proteomes" id="UP001178461">
    <property type="component" value="Chromosome 7"/>
</dbReference>